<dbReference type="InterPro" id="IPR021725">
    <property type="entry name" value="Cdd1"/>
</dbReference>
<name>A0A1I0CI00_9BACI</name>
<dbReference type="RefSeq" id="WP_090868941.1">
    <property type="nucleotide sequence ID" value="NZ_FOHE01000006.1"/>
</dbReference>
<organism evidence="1 2">
    <name type="scientific">Oceanobacillus limi</name>
    <dbReference type="NCBI Taxonomy" id="930131"/>
    <lineage>
        <taxon>Bacteria</taxon>
        <taxon>Bacillati</taxon>
        <taxon>Bacillota</taxon>
        <taxon>Bacilli</taxon>
        <taxon>Bacillales</taxon>
        <taxon>Bacillaceae</taxon>
        <taxon>Oceanobacillus</taxon>
    </lineage>
</organism>
<sequence length="152" mass="17649">MGSNPKLPLTEVEKTKLRIAKVRLQEIKLLSLEELVHLLDISPERARLLKGLAEFQGVPSIGYQLAEKLVCNLNIYSLDEIRGEEAGRLFDQLEQQLGVWTDSCVEDQLRCVINYANNPTSNKQWYHFTDERKAYRERVGYPANRPQKAWYE</sequence>
<protein>
    <submittedName>
        <fullName evidence="1">Pathogenicity locus</fullName>
    </submittedName>
</protein>
<dbReference type="OrthoDB" id="666031at2"/>
<dbReference type="AlphaFoldDB" id="A0A1I0CI00"/>
<dbReference type="EMBL" id="FOHE01000006">
    <property type="protein sequence ID" value="SET18596.1"/>
    <property type="molecule type" value="Genomic_DNA"/>
</dbReference>
<dbReference type="STRING" id="930131.SAMN05216389_106219"/>
<evidence type="ECO:0000313" key="1">
    <source>
        <dbReference type="EMBL" id="SET18596.1"/>
    </source>
</evidence>
<accession>A0A1I0CI00</accession>
<keyword evidence="2" id="KW-1185">Reference proteome</keyword>
<proteinExistence type="predicted"/>
<reference evidence="1 2" key="1">
    <citation type="submission" date="2016-10" db="EMBL/GenBank/DDBJ databases">
        <authorList>
            <person name="de Groot N.N."/>
        </authorList>
    </citation>
    <scope>NUCLEOTIDE SEQUENCE [LARGE SCALE GENOMIC DNA]</scope>
    <source>
        <strain evidence="1 2">IBRC-M 10780</strain>
    </source>
</reference>
<evidence type="ECO:0000313" key="2">
    <source>
        <dbReference type="Proteomes" id="UP000198618"/>
    </source>
</evidence>
<dbReference type="Proteomes" id="UP000198618">
    <property type="component" value="Unassembled WGS sequence"/>
</dbReference>
<gene>
    <name evidence="1" type="ORF">SAMN05216389_106219</name>
</gene>
<dbReference type="Pfam" id="PF11731">
    <property type="entry name" value="Cdd1"/>
    <property type="match status" value="1"/>
</dbReference>